<accession>A0AAW1W5F3</accession>
<evidence type="ECO:0000259" key="1">
    <source>
        <dbReference type="Pfam" id="PF03478"/>
    </source>
</evidence>
<dbReference type="Pfam" id="PF03478">
    <property type="entry name" value="Beta-prop_KIB1-4"/>
    <property type="match status" value="1"/>
</dbReference>
<evidence type="ECO:0000313" key="2">
    <source>
        <dbReference type="EMBL" id="KAK9919778.1"/>
    </source>
</evidence>
<dbReference type="PANTHER" id="PTHR33127">
    <property type="entry name" value="TRANSMEMBRANE PROTEIN"/>
    <property type="match status" value="1"/>
</dbReference>
<evidence type="ECO:0000313" key="3">
    <source>
        <dbReference type="Proteomes" id="UP001457282"/>
    </source>
</evidence>
<dbReference type="EMBL" id="JBEDUW010000006">
    <property type="protein sequence ID" value="KAK9919778.1"/>
    <property type="molecule type" value="Genomic_DNA"/>
</dbReference>
<name>A0AAW1W5F3_RUBAR</name>
<dbReference type="SUPFAM" id="SSF50965">
    <property type="entry name" value="Galactose oxidase, central domain"/>
    <property type="match status" value="1"/>
</dbReference>
<dbReference type="AlphaFoldDB" id="A0AAW1W5F3"/>
<protein>
    <recommendedName>
        <fullName evidence="1">KIB1-4 beta-propeller domain-containing protein</fullName>
    </recommendedName>
</protein>
<comment type="caution">
    <text evidence="2">The sequence shown here is derived from an EMBL/GenBank/DDBJ whole genome shotgun (WGS) entry which is preliminary data.</text>
</comment>
<keyword evidence="3" id="KW-1185">Reference proteome</keyword>
<feature type="domain" description="KIB1-4 beta-propeller" evidence="1">
    <location>
        <begin position="98"/>
        <end position="329"/>
    </location>
</feature>
<reference evidence="2 3" key="1">
    <citation type="journal article" date="2023" name="G3 (Bethesda)">
        <title>A chromosome-length genome assembly and annotation of blackberry (Rubus argutus, cv. 'Hillquist').</title>
        <authorList>
            <person name="Bruna T."/>
            <person name="Aryal R."/>
            <person name="Dudchenko O."/>
            <person name="Sargent D.J."/>
            <person name="Mead D."/>
            <person name="Buti M."/>
            <person name="Cavallini A."/>
            <person name="Hytonen T."/>
            <person name="Andres J."/>
            <person name="Pham M."/>
            <person name="Weisz D."/>
            <person name="Mascagni F."/>
            <person name="Usai G."/>
            <person name="Natali L."/>
            <person name="Bassil N."/>
            <person name="Fernandez G.E."/>
            <person name="Lomsadze A."/>
            <person name="Armour M."/>
            <person name="Olukolu B."/>
            <person name="Poorten T."/>
            <person name="Britton C."/>
            <person name="Davik J."/>
            <person name="Ashrafi H."/>
            <person name="Aiden E.L."/>
            <person name="Borodovsky M."/>
            <person name="Worthington M."/>
        </authorList>
    </citation>
    <scope>NUCLEOTIDE SEQUENCE [LARGE SCALE GENOMIC DNA]</scope>
    <source>
        <strain evidence="2">PI 553951</strain>
    </source>
</reference>
<dbReference type="Proteomes" id="UP001457282">
    <property type="component" value="Unassembled WGS sequence"/>
</dbReference>
<dbReference type="InterPro" id="IPR011043">
    <property type="entry name" value="Gal_Oxase/kelch_b-propeller"/>
</dbReference>
<sequence>MSSTTDHSWSDIPIEILTSVAERFPTFPANDLLLFGSICKSWRQASFEVRVRRRLSMPLLLDGDYRLVADGIVPVINCNLSDFWYKQTYSFAKALRKPCTWCSVHASKYGWLLLSDKCYTNDEASISFFFYNPFRNMIIELPPVTFEPDLKIPASRFTTSPTCPNDCNIFVVCGRSEPNPFRICRIYTCNLKSKKWMSQNLPCDKELCDAVYMDGAFYCIFSVESSIVIDTFTLRSEDAIQQADDAIQQCGDPFITSSCSSSSLRRKENDKLFLVEADGDLLLAIYSLDDTSSYCHIYQFDRSKKEWTRIKSLGNRILILSIEMRVESIVVPAVRDADEFANMIFVLEYSKHHSYICESTEGTWRFDKTHDLNCPEACNIVLEPPYLWH</sequence>
<proteinExistence type="predicted"/>
<dbReference type="PANTHER" id="PTHR33127:SF5">
    <property type="entry name" value="TRANSMEMBRANE PROTEIN"/>
    <property type="match status" value="1"/>
</dbReference>
<dbReference type="InterPro" id="IPR005174">
    <property type="entry name" value="KIB1-4_b-propeller"/>
</dbReference>
<organism evidence="2 3">
    <name type="scientific">Rubus argutus</name>
    <name type="common">Southern blackberry</name>
    <dbReference type="NCBI Taxonomy" id="59490"/>
    <lineage>
        <taxon>Eukaryota</taxon>
        <taxon>Viridiplantae</taxon>
        <taxon>Streptophyta</taxon>
        <taxon>Embryophyta</taxon>
        <taxon>Tracheophyta</taxon>
        <taxon>Spermatophyta</taxon>
        <taxon>Magnoliopsida</taxon>
        <taxon>eudicotyledons</taxon>
        <taxon>Gunneridae</taxon>
        <taxon>Pentapetalae</taxon>
        <taxon>rosids</taxon>
        <taxon>fabids</taxon>
        <taxon>Rosales</taxon>
        <taxon>Rosaceae</taxon>
        <taxon>Rosoideae</taxon>
        <taxon>Rosoideae incertae sedis</taxon>
        <taxon>Rubus</taxon>
    </lineage>
</organism>
<gene>
    <name evidence="2" type="ORF">M0R45_028356</name>
</gene>